<proteinExistence type="inferred from homology"/>
<feature type="region of interest" description="Disordered" evidence="4">
    <location>
        <begin position="1"/>
        <end position="25"/>
    </location>
</feature>
<keyword evidence="3" id="KW-0067">ATP-binding</keyword>
<sequence length="757" mass="82346">MMALPVPLRGLPGPGEPTRDEGSGGALSASLHWLHRLLGWQVDVTRHRYGALADDEYRGLYVPDREADLLGAPGWGEGALPPELRARRAALASERAAWDRAGEAGDAPNGELAPLKRLARLFRLSAFEEDVLLLGLAPEIDLRFERLYAYIQDDVTRKRPSVDLALRLLCPDPAARLEARRSFAPGSPLLRHHLIQVFEDGQRLPPLPGQFFKPDDRIVAEVLGQADTMLDPVIGPYCSLSRPARTMADLVVPPELRETLSRLVARPARHERGPILALQGSYGSGRGAIADAIAAELAVPLLAVSLDRLAASDLDPRETLERVLREAVLRGAAIFWHQAERLLQDEAVTPVDGGGGSIRPASAGPWRGALLAALGNHPGWAFLALEGGWEARGALGAAGGRFLRVDVPPPSYGAREALWRNRLGADAPDEATLAALASTFRLSGGQIRDAVAMARSVAGARGEGPRAEDLYAACRAQSSGRLDLLAHKITPTYGWDDIVLPADHVGQLHEISAQVRHRRTVLDTWGFDAHLAMGKGLNALFAGPSGTGKTMAAEIVAADLGLELYKVDLSSLVSKFIGETEKNLDRIFTAAREANAILFFDEADAIFGKRSEVKDAHDRYANIEVGYLLQKMEEYDGVVVLATNLRKNLDDAFVRRIHTAIDFPFPEEPDRRRIWDKVFPASAPLDETVDLGFLAQRFKLAGGNIRNIALLSAFLAAEEGEAIGMGHLMRAIKREYQKMGKLLTESDFGPYFAQVRG</sequence>
<dbReference type="Pfam" id="PF22977">
    <property type="entry name" value="WHD"/>
    <property type="match status" value="1"/>
</dbReference>
<organism evidence="6">
    <name type="scientific">uncultured Thermomicrobiales bacterium</name>
    <dbReference type="NCBI Taxonomy" id="1645740"/>
    <lineage>
        <taxon>Bacteria</taxon>
        <taxon>Pseudomonadati</taxon>
        <taxon>Thermomicrobiota</taxon>
        <taxon>Thermomicrobia</taxon>
        <taxon>Thermomicrobiales</taxon>
        <taxon>environmental samples</taxon>
    </lineage>
</organism>
<evidence type="ECO:0000256" key="3">
    <source>
        <dbReference type="ARBA" id="ARBA00022840"/>
    </source>
</evidence>
<dbReference type="Pfam" id="PF00004">
    <property type="entry name" value="AAA"/>
    <property type="match status" value="1"/>
</dbReference>
<dbReference type="GO" id="GO:0005524">
    <property type="term" value="F:ATP binding"/>
    <property type="evidence" value="ECO:0007669"/>
    <property type="project" value="UniProtKB-KW"/>
</dbReference>
<evidence type="ECO:0000313" key="6">
    <source>
        <dbReference type="EMBL" id="CAA9528564.1"/>
    </source>
</evidence>
<dbReference type="SUPFAM" id="SSF52540">
    <property type="entry name" value="P-loop containing nucleoside triphosphate hydrolases"/>
    <property type="match status" value="2"/>
</dbReference>
<name>A0A6J4TPD8_9BACT</name>
<evidence type="ECO:0000256" key="4">
    <source>
        <dbReference type="SAM" id="MobiDB-lite"/>
    </source>
</evidence>
<dbReference type="GO" id="GO:0016887">
    <property type="term" value="F:ATP hydrolysis activity"/>
    <property type="evidence" value="ECO:0007669"/>
    <property type="project" value="InterPro"/>
</dbReference>
<dbReference type="CDD" id="cd19481">
    <property type="entry name" value="RecA-like_protease"/>
    <property type="match status" value="1"/>
</dbReference>
<feature type="compositionally biased region" description="Low complexity" evidence="4">
    <location>
        <begin position="1"/>
        <end position="11"/>
    </location>
</feature>
<dbReference type="InterPro" id="IPR003593">
    <property type="entry name" value="AAA+_ATPase"/>
</dbReference>
<dbReference type="InterPro" id="IPR027417">
    <property type="entry name" value="P-loop_NTPase"/>
</dbReference>
<gene>
    <name evidence="6" type="ORF">AVDCRST_MAG73-712</name>
</gene>
<reference evidence="6" key="1">
    <citation type="submission" date="2020-02" db="EMBL/GenBank/DDBJ databases">
        <authorList>
            <person name="Meier V. D."/>
        </authorList>
    </citation>
    <scope>NUCLEOTIDE SEQUENCE</scope>
    <source>
        <strain evidence="6">AVDCRST_MAG73</strain>
    </source>
</reference>
<dbReference type="EMBL" id="CADCWE010000043">
    <property type="protein sequence ID" value="CAA9528564.1"/>
    <property type="molecule type" value="Genomic_DNA"/>
</dbReference>
<dbReference type="Gene3D" id="3.40.50.300">
    <property type="entry name" value="P-loop containing nucleotide triphosphate hydrolases"/>
    <property type="match status" value="1"/>
</dbReference>
<dbReference type="InterPro" id="IPR003959">
    <property type="entry name" value="ATPase_AAA_core"/>
</dbReference>
<keyword evidence="2" id="KW-0547">Nucleotide-binding</keyword>
<dbReference type="InterPro" id="IPR054472">
    <property type="entry name" value="WHD"/>
</dbReference>
<dbReference type="AlphaFoldDB" id="A0A6J4TPD8"/>
<evidence type="ECO:0000256" key="2">
    <source>
        <dbReference type="ARBA" id="ARBA00022741"/>
    </source>
</evidence>
<dbReference type="InterPro" id="IPR050221">
    <property type="entry name" value="26S_Proteasome_ATPase"/>
</dbReference>
<evidence type="ECO:0000256" key="1">
    <source>
        <dbReference type="ARBA" id="ARBA00006914"/>
    </source>
</evidence>
<feature type="domain" description="AAA+ ATPase" evidence="5">
    <location>
        <begin position="272"/>
        <end position="411"/>
    </location>
</feature>
<comment type="similarity">
    <text evidence="1">Belongs to the AAA ATPase family.</text>
</comment>
<accession>A0A6J4TPD8</accession>
<evidence type="ECO:0000259" key="5">
    <source>
        <dbReference type="SMART" id="SM00382"/>
    </source>
</evidence>
<dbReference type="PANTHER" id="PTHR23073">
    <property type="entry name" value="26S PROTEASOME REGULATORY SUBUNIT"/>
    <property type="match status" value="1"/>
</dbReference>
<feature type="domain" description="AAA+ ATPase" evidence="5">
    <location>
        <begin position="535"/>
        <end position="667"/>
    </location>
</feature>
<dbReference type="SMART" id="SM00382">
    <property type="entry name" value="AAA"/>
    <property type="match status" value="2"/>
</dbReference>
<protein>
    <submittedName>
        <fullName evidence="6">ATPase, AAA family</fullName>
    </submittedName>
</protein>